<dbReference type="InterPro" id="IPR050855">
    <property type="entry name" value="NDM-1-like"/>
</dbReference>
<proteinExistence type="predicted"/>
<evidence type="ECO:0000256" key="1">
    <source>
        <dbReference type="SAM" id="MobiDB-lite"/>
    </source>
</evidence>
<gene>
    <name evidence="3" type="ORF">E0W60_00010</name>
</gene>
<dbReference type="RefSeq" id="WP_135702471.1">
    <property type="nucleotide sequence ID" value="NZ_CP038634.1"/>
</dbReference>
<feature type="compositionally biased region" description="Low complexity" evidence="1">
    <location>
        <begin position="1"/>
        <end position="12"/>
    </location>
</feature>
<dbReference type="InterPro" id="IPR048933">
    <property type="entry name" value="B_lactamase-like_C"/>
</dbReference>
<feature type="domain" description="Metallo-beta-lactamase" evidence="2">
    <location>
        <begin position="53"/>
        <end position="271"/>
    </location>
</feature>
<dbReference type="GO" id="GO:0016787">
    <property type="term" value="F:hydrolase activity"/>
    <property type="evidence" value="ECO:0007669"/>
    <property type="project" value="UniProtKB-KW"/>
</dbReference>
<dbReference type="Pfam" id="PF00753">
    <property type="entry name" value="Lactamase_B"/>
    <property type="match status" value="1"/>
</dbReference>
<dbReference type="Gene3D" id="1.10.10.10">
    <property type="entry name" value="Winged helix-like DNA-binding domain superfamily/Winged helix DNA-binding domain"/>
    <property type="match status" value="1"/>
</dbReference>
<dbReference type="Pfam" id="PF21221">
    <property type="entry name" value="B_lactamase-like_C"/>
    <property type="match status" value="1"/>
</dbReference>
<dbReference type="Gene3D" id="3.60.15.10">
    <property type="entry name" value="Ribonuclease Z/Hydroxyacylglutathione hydrolase-like"/>
    <property type="match status" value="1"/>
</dbReference>
<sequence length="360" mass="39626">MSAPATDTAAATNPLKKPELDYPCGDAPEPGRASEIVPGVLWMRMPMPLGLNHINLWAIRDGAGWAAVDSGLQTPETAQAWRTLFGDGGALADGLTRLFVTHMHPDHIGMAGWLRRKFGCQLWMTRMEYLMCRVLAADTGRAAPDDAIEFYRRAGWDDDAIEVYRTRFGGFGKFVHALPESFRRLEDGATIRIGDHDWTVVVGTGHSPEHACLYCPSLKLLVSGDQVLPRISSNVSVFPTEPDADPMEDWLASLDKVKAAVPDDVLVLPAHNEPFRGLHARIDYLRASQLQALDRLRDALAQPKRAVDVFGELFSRPITGSGGLLGMATGESIAHLNYLLHRAEAVRELAADGCYWYRLS</sequence>
<evidence type="ECO:0000313" key="4">
    <source>
        <dbReference type="Proteomes" id="UP000295294"/>
    </source>
</evidence>
<dbReference type="EMBL" id="CP038634">
    <property type="protein sequence ID" value="QBY49669.1"/>
    <property type="molecule type" value="Genomic_DNA"/>
</dbReference>
<evidence type="ECO:0000259" key="2">
    <source>
        <dbReference type="SMART" id="SM00849"/>
    </source>
</evidence>
<dbReference type="InterPro" id="IPR036866">
    <property type="entry name" value="RibonucZ/Hydroxyglut_hydro"/>
</dbReference>
<keyword evidence="3" id="KW-0378">Hydrolase</keyword>
<name>A0A4P7L7P4_9BURK</name>
<dbReference type="SUPFAM" id="SSF56281">
    <property type="entry name" value="Metallo-hydrolase/oxidoreductase"/>
    <property type="match status" value="1"/>
</dbReference>
<dbReference type="KEGG" id="cox:E0W60_00010"/>
<dbReference type="Proteomes" id="UP000295294">
    <property type="component" value="Chromosome 1"/>
</dbReference>
<reference evidence="3 4" key="1">
    <citation type="submission" date="2019-03" db="EMBL/GenBank/DDBJ databases">
        <title>Efficiently degradation of phenoxyalkanoic acid herbicides by Cupriavidus oxalaticus strain X32.</title>
        <authorList>
            <person name="Sheng X."/>
        </authorList>
    </citation>
    <scope>NUCLEOTIDE SEQUENCE [LARGE SCALE GENOMIC DNA]</scope>
    <source>
        <strain evidence="3 4">X32</strain>
    </source>
</reference>
<feature type="region of interest" description="Disordered" evidence="1">
    <location>
        <begin position="1"/>
        <end position="28"/>
    </location>
</feature>
<accession>A0A4P7L7P4</accession>
<dbReference type="SMART" id="SM00849">
    <property type="entry name" value="Lactamase_B"/>
    <property type="match status" value="1"/>
</dbReference>
<dbReference type="STRING" id="1349762.GCA_001592245_03974"/>
<dbReference type="AlphaFoldDB" id="A0A4P7L7P4"/>
<dbReference type="InterPro" id="IPR036388">
    <property type="entry name" value="WH-like_DNA-bd_sf"/>
</dbReference>
<dbReference type="OrthoDB" id="2971563at2"/>
<evidence type="ECO:0000313" key="3">
    <source>
        <dbReference type="EMBL" id="QBY49669.1"/>
    </source>
</evidence>
<dbReference type="PANTHER" id="PTHR42951">
    <property type="entry name" value="METALLO-BETA-LACTAMASE DOMAIN-CONTAINING"/>
    <property type="match status" value="1"/>
</dbReference>
<dbReference type="InterPro" id="IPR001279">
    <property type="entry name" value="Metallo-B-lactamas"/>
</dbReference>
<organism evidence="3 4">
    <name type="scientific">Cupriavidus oxalaticus</name>
    <dbReference type="NCBI Taxonomy" id="96344"/>
    <lineage>
        <taxon>Bacteria</taxon>
        <taxon>Pseudomonadati</taxon>
        <taxon>Pseudomonadota</taxon>
        <taxon>Betaproteobacteria</taxon>
        <taxon>Burkholderiales</taxon>
        <taxon>Burkholderiaceae</taxon>
        <taxon>Cupriavidus</taxon>
    </lineage>
</organism>
<protein>
    <submittedName>
        <fullName evidence="3">MBL fold metallo-hydrolase</fullName>
    </submittedName>
</protein>